<gene>
    <name evidence="1" type="ORF">CS062_03630</name>
</gene>
<evidence type="ECO:0000313" key="1">
    <source>
        <dbReference type="EMBL" id="PIM54488.1"/>
    </source>
</evidence>
<dbReference type="Pfam" id="PF05988">
    <property type="entry name" value="DUF899"/>
    <property type="match status" value="1"/>
</dbReference>
<keyword evidence="2" id="KW-1185">Reference proteome</keyword>
<dbReference type="SUPFAM" id="SSF52833">
    <property type="entry name" value="Thioredoxin-like"/>
    <property type="match status" value="1"/>
</dbReference>
<comment type="caution">
    <text evidence="1">The sequence shown here is derived from an EMBL/GenBank/DDBJ whole genome shotgun (WGS) entry which is preliminary data.</text>
</comment>
<dbReference type="InterPro" id="IPR010296">
    <property type="entry name" value="DUF899_thioredox"/>
</dbReference>
<organism evidence="1 2">
    <name type="scientific">Roseateles chitinivorans</name>
    <dbReference type="NCBI Taxonomy" id="2917965"/>
    <lineage>
        <taxon>Bacteria</taxon>
        <taxon>Pseudomonadati</taxon>
        <taxon>Pseudomonadota</taxon>
        <taxon>Betaproteobacteria</taxon>
        <taxon>Burkholderiales</taxon>
        <taxon>Sphaerotilaceae</taxon>
        <taxon>Roseateles</taxon>
    </lineage>
</organism>
<dbReference type="InterPro" id="IPR036249">
    <property type="entry name" value="Thioredoxin-like_sf"/>
</dbReference>
<dbReference type="OrthoDB" id="574359at2"/>
<evidence type="ECO:0000313" key="2">
    <source>
        <dbReference type="Proteomes" id="UP000231501"/>
    </source>
</evidence>
<dbReference type="Proteomes" id="UP000231501">
    <property type="component" value="Unassembled WGS sequence"/>
</dbReference>
<proteinExistence type="predicted"/>
<dbReference type="RefSeq" id="WP_099860103.1">
    <property type="nucleotide sequence ID" value="NZ_PEOG01000009.1"/>
</dbReference>
<name>A0A2G9CDH9_9BURK</name>
<dbReference type="EMBL" id="PEOG01000009">
    <property type="protein sequence ID" value="PIM54488.1"/>
    <property type="molecule type" value="Genomic_DNA"/>
</dbReference>
<reference evidence="1 2" key="1">
    <citation type="submission" date="2017-11" db="EMBL/GenBank/DDBJ databases">
        <title>Draft genome sequence of Mitsuaria sp. HWN-4.</title>
        <authorList>
            <person name="Gundlapally S.R."/>
        </authorList>
    </citation>
    <scope>NUCLEOTIDE SEQUENCE [LARGE SCALE GENOMIC DNA]</scope>
    <source>
        <strain evidence="1 2">HWN-4</strain>
    </source>
</reference>
<sequence length="264" mass="29864">MNDLTDASFLSDHEVVTRDHWIAERRRLLEREKALTRLGDQVARERQTLPWVRMDKPYVFETPSGPRGLAELFGPHRRLIVQHLMFGPGWEAACKSCSFMADHTDPALPHLAARGVGFVAVSRAPLAELARFKARMGWRFDWVSSFGSDFNRDFQASFTPEERARGDVFYNFTTQPFPQDEAPGISVFAKAPDGTVYLTYSTYGRGVELMMHTYRFLDLLPEGRDEADLPYTMAWVKHHDRYEEAPVAASVVTPVAGGCCSSRG</sequence>
<protein>
    <submittedName>
        <fullName evidence="1">Thioredoxin</fullName>
    </submittedName>
</protein>
<accession>A0A2G9CDH9</accession>
<dbReference type="AlphaFoldDB" id="A0A2G9CDH9"/>